<proteinExistence type="predicted"/>
<dbReference type="AlphaFoldDB" id="A0AAW2R2P1"/>
<comment type="caution">
    <text evidence="2">The sequence shown here is derived from an EMBL/GenBank/DDBJ whole genome shotgun (WGS) entry which is preliminary data.</text>
</comment>
<dbReference type="PANTHER" id="PTHR37265:SF5">
    <property type="entry name" value="OS01G0195300 PROTEIN"/>
    <property type="match status" value="1"/>
</dbReference>
<reference evidence="2" key="1">
    <citation type="submission" date="2020-06" db="EMBL/GenBank/DDBJ databases">
        <authorList>
            <person name="Li T."/>
            <person name="Hu X."/>
            <person name="Zhang T."/>
            <person name="Song X."/>
            <person name="Zhang H."/>
            <person name="Dai N."/>
            <person name="Sheng W."/>
            <person name="Hou X."/>
            <person name="Wei L."/>
        </authorList>
    </citation>
    <scope>NUCLEOTIDE SEQUENCE</scope>
    <source>
        <strain evidence="2">G02</strain>
        <tissue evidence="2">Leaf</tissue>
    </source>
</reference>
<dbReference type="PANTHER" id="PTHR37265">
    <property type="entry name" value="OS01G0195300 PROTEIN"/>
    <property type="match status" value="1"/>
</dbReference>
<reference evidence="2" key="2">
    <citation type="journal article" date="2024" name="Plant">
        <title>Genomic evolution and insights into agronomic trait innovations of Sesamum species.</title>
        <authorList>
            <person name="Miao H."/>
            <person name="Wang L."/>
            <person name="Qu L."/>
            <person name="Liu H."/>
            <person name="Sun Y."/>
            <person name="Le M."/>
            <person name="Wang Q."/>
            <person name="Wei S."/>
            <person name="Zheng Y."/>
            <person name="Lin W."/>
            <person name="Duan Y."/>
            <person name="Cao H."/>
            <person name="Xiong S."/>
            <person name="Wang X."/>
            <person name="Wei L."/>
            <person name="Li C."/>
            <person name="Ma Q."/>
            <person name="Ju M."/>
            <person name="Zhao R."/>
            <person name="Li G."/>
            <person name="Mu C."/>
            <person name="Tian Q."/>
            <person name="Mei H."/>
            <person name="Zhang T."/>
            <person name="Gao T."/>
            <person name="Zhang H."/>
        </authorList>
    </citation>
    <scope>NUCLEOTIDE SEQUENCE</scope>
    <source>
        <strain evidence="2">G02</strain>
    </source>
</reference>
<organism evidence="2">
    <name type="scientific">Sesamum radiatum</name>
    <name type="common">Black benniseed</name>
    <dbReference type="NCBI Taxonomy" id="300843"/>
    <lineage>
        <taxon>Eukaryota</taxon>
        <taxon>Viridiplantae</taxon>
        <taxon>Streptophyta</taxon>
        <taxon>Embryophyta</taxon>
        <taxon>Tracheophyta</taxon>
        <taxon>Spermatophyta</taxon>
        <taxon>Magnoliopsida</taxon>
        <taxon>eudicotyledons</taxon>
        <taxon>Gunneridae</taxon>
        <taxon>Pentapetalae</taxon>
        <taxon>asterids</taxon>
        <taxon>lamiids</taxon>
        <taxon>Lamiales</taxon>
        <taxon>Pedaliaceae</taxon>
        <taxon>Sesamum</taxon>
    </lineage>
</organism>
<name>A0AAW2R2P1_SESRA</name>
<evidence type="ECO:0000313" key="2">
    <source>
        <dbReference type="EMBL" id="KAL0374490.1"/>
    </source>
</evidence>
<feature type="compositionally biased region" description="Low complexity" evidence="1">
    <location>
        <begin position="1"/>
        <end position="18"/>
    </location>
</feature>
<dbReference type="EMBL" id="JACGWJ010000014">
    <property type="protein sequence ID" value="KAL0374490.1"/>
    <property type="molecule type" value="Genomic_DNA"/>
</dbReference>
<feature type="region of interest" description="Disordered" evidence="1">
    <location>
        <begin position="1"/>
        <end position="22"/>
    </location>
</feature>
<accession>A0AAW2R2P1</accession>
<sequence length="182" mass="19830">MEMEEGSSSTTGTGVVVGDAAQEDDNSVMDSWLIVDEETAAELSKLLDLFGTPPPPIKVRFIDDPYSTSLIFQSSSAYVTINGNEESCGSSFSDSDSSVMASIDIGGARRGRGPWVLDCGEAREWWMEGSIVGETDLDAELEGFLPDGCEYPGDGEDAWWVEFLEEIFGQLKEESMKEKIVD</sequence>
<gene>
    <name evidence="2" type="ORF">Sradi_3364700</name>
</gene>
<protein>
    <submittedName>
        <fullName evidence="2">Uncharacterized protein</fullName>
    </submittedName>
</protein>
<evidence type="ECO:0000256" key="1">
    <source>
        <dbReference type="SAM" id="MobiDB-lite"/>
    </source>
</evidence>